<dbReference type="InterPro" id="IPR003594">
    <property type="entry name" value="HATPase_dom"/>
</dbReference>
<dbReference type="Pfam" id="PF02518">
    <property type="entry name" value="HATPase_c"/>
    <property type="match status" value="1"/>
</dbReference>
<sequence length="479" mass="54250">MLDINTLREVPLFAKLSNKQLQWLLDEGVEVWRQPGEVHRSEGEPANHVFILLEGQIKITQKIGNQEILLAIYDAKTLFGELPVLMGQEYFWASGRAVTRCHIFQLTNKTFWEMLSSCTCVMTSILRTMAERLQEVQTISQHRDRLVSLGTLAAGLAHELNNPASACRRAAGQLRQTRQVLQPLTIKLNQQQMTCTQKVFVADLQKDAIARARTATKLDPIAQSDLEEEFVQWLETYAVNNPWKLAATFVTSGLDIEWLENVRKNIDEGLLYNILAWIEVTLQETGLLDEIDHCTARISTLIEAVKDYSYMDKAALQEIDVHEGIESTLTILNHKLKQTNVEVIREFDCEIPRIYAYGNELNQVWTNLIDNAIDALVLGTRDKSSQSPLPSPLSPIPKIWIRTSCENDFLFVEIADNGLGIAQEIQSHIFEPFFTTKGVGQGTGLGLHIVYRIVVGQHQGDIRLFSQPGDTRFQIRLPM</sequence>
<comment type="caution">
    <text evidence="7">The sequence shown here is derived from an EMBL/GenBank/DDBJ whole genome shotgun (WGS) entry which is preliminary data.</text>
</comment>
<evidence type="ECO:0000256" key="2">
    <source>
        <dbReference type="ARBA" id="ARBA00012438"/>
    </source>
</evidence>
<organism evidence="7 8">
    <name type="scientific">Scytonema hofmannii PCC 7110</name>
    <dbReference type="NCBI Taxonomy" id="128403"/>
    <lineage>
        <taxon>Bacteria</taxon>
        <taxon>Bacillati</taxon>
        <taxon>Cyanobacteriota</taxon>
        <taxon>Cyanophyceae</taxon>
        <taxon>Nostocales</taxon>
        <taxon>Scytonemataceae</taxon>
        <taxon>Scytonema</taxon>
    </lineage>
</organism>
<evidence type="ECO:0000256" key="4">
    <source>
        <dbReference type="ARBA" id="ARBA00023012"/>
    </source>
</evidence>
<feature type="domain" description="Cyclic nucleotide-binding" evidence="5">
    <location>
        <begin position="12"/>
        <end position="132"/>
    </location>
</feature>
<keyword evidence="8" id="KW-1185">Reference proteome</keyword>
<dbReference type="SUPFAM" id="SSF55874">
    <property type="entry name" value="ATPase domain of HSP90 chaperone/DNA topoisomerase II/histidine kinase"/>
    <property type="match status" value="1"/>
</dbReference>
<evidence type="ECO:0000256" key="1">
    <source>
        <dbReference type="ARBA" id="ARBA00000085"/>
    </source>
</evidence>
<dbReference type="InterPro" id="IPR014710">
    <property type="entry name" value="RmlC-like_jellyroll"/>
</dbReference>
<keyword evidence="3" id="KW-0808">Transferase</keyword>
<evidence type="ECO:0000259" key="5">
    <source>
        <dbReference type="PROSITE" id="PS50042"/>
    </source>
</evidence>
<evidence type="ECO:0000313" key="7">
    <source>
        <dbReference type="EMBL" id="KYC38465.1"/>
    </source>
</evidence>
<dbReference type="OrthoDB" id="9773246at2"/>
<dbReference type="PRINTS" id="PR00344">
    <property type="entry name" value="BCTRLSENSOR"/>
</dbReference>
<keyword evidence="3" id="KW-0418">Kinase</keyword>
<evidence type="ECO:0000256" key="3">
    <source>
        <dbReference type="ARBA" id="ARBA00022777"/>
    </source>
</evidence>
<reference evidence="7 8" key="1">
    <citation type="journal article" date="2013" name="Genome Biol. Evol.">
        <title>Genomes of Stigonematalean cyanobacteria (subsection V) and the evolution of oxygenic photosynthesis from prokaryotes to plastids.</title>
        <authorList>
            <person name="Dagan T."/>
            <person name="Roettger M."/>
            <person name="Stucken K."/>
            <person name="Landan G."/>
            <person name="Koch R."/>
            <person name="Major P."/>
            <person name="Gould S.B."/>
            <person name="Goremykin V.V."/>
            <person name="Rippka R."/>
            <person name="Tandeau de Marsac N."/>
            <person name="Gugger M."/>
            <person name="Lockhart P.J."/>
            <person name="Allen J.F."/>
            <person name="Brune I."/>
            <person name="Maus I."/>
            <person name="Puhler A."/>
            <person name="Martin W.F."/>
        </authorList>
    </citation>
    <scope>NUCLEOTIDE SEQUENCE [LARGE SCALE GENOMIC DNA]</scope>
    <source>
        <strain evidence="7 8">PCC 7110</strain>
    </source>
</reference>
<evidence type="ECO:0000259" key="6">
    <source>
        <dbReference type="PROSITE" id="PS50109"/>
    </source>
</evidence>
<dbReference type="InterPro" id="IPR036890">
    <property type="entry name" value="HATPase_C_sf"/>
</dbReference>
<dbReference type="SMART" id="SM00100">
    <property type="entry name" value="cNMP"/>
    <property type="match status" value="1"/>
</dbReference>
<dbReference type="SMART" id="SM00387">
    <property type="entry name" value="HATPase_c"/>
    <property type="match status" value="1"/>
</dbReference>
<dbReference type="PANTHER" id="PTHR43065">
    <property type="entry name" value="SENSOR HISTIDINE KINASE"/>
    <property type="match status" value="1"/>
</dbReference>
<accession>A0A139X196</accession>
<dbReference type="PROSITE" id="PS50042">
    <property type="entry name" value="CNMP_BINDING_3"/>
    <property type="match status" value="1"/>
</dbReference>
<dbReference type="InterPro" id="IPR004358">
    <property type="entry name" value="Sig_transdc_His_kin-like_C"/>
</dbReference>
<dbReference type="RefSeq" id="WP_017745942.1">
    <property type="nucleotide sequence ID" value="NZ_KQ976354.1"/>
</dbReference>
<dbReference type="Gene3D" id="2.60.120.10">
    <property type="entry name" value="Jelly Rolls"/>
    <property type="match status" value="1"/>
</dbReference>
<dbReference type="PROSITE" id="PS50109">
    <property type="entry name" value="HIS_KIN"/>
    <property type="match status" value="1"/>
</dbReference>
<dbReference type="EMBL" id="ANNX02000040">
    <property type="protein sequence ID" value="KYC38465.1"/>
    <property type="molecule type" value="Genomic_DNA"/>
</dbReference>
<comment type="catalytic activity">
    <reaction evidence="1">
        <text>ATP + protein L-histidine = ADP + protein N-phospho-L-histidine.</text>
        <dbReference type="EC" id="2.7.13.3"/>
    </reaction>
</comment>
<name>A0A139X196_9CYAN</name>
<evidence type="ECO:0000313" key="8">
    <source>
        <dbReference type="Proteomes" id="UP000076925"/>
    </source>
</evidence>
<dbReference type="SUPFAM" id="SSF51206">
    <property type="entry name" value="cAMP-binding domain-like"/>
    <property type="match status" value="1"/>
</dbReference>
<dbReference type="PANTHER" id="PTHR43065:SF48">
    <property type="entry name" value="HISTIDINE KINASE"/>
    <property type="match status" value="1"/>
</dbReference>
<dbReference type="GO" id="GO:0000160">
    <property type="term" value="P:phosphorelay signal transduction system"/>
    <property type="evidence" value="ECO:0007669"/>
    <property type="project" value="UniProtKB-KW"/>
</dbReference>
<dbReference type="AlphaFoldDB" id="A0A139X196"/>
<keyword evidence="4" id="KW-0902">Two-component regulatory system</keyword>
<dbReference type="Gene3D" id="3.30.565.10">
    <property type="entry name" value="Histidine kinase-like ATPase, C-terminal domain"/>
    <property type="match status" value="1"/>
</dbReference>
<protein>
    <recommendedName>
        <fullName evidence="2">histidine kinase</fullName>
        <ecNumber evidence="2">2.7.13.3</ecNumber>
    </recommendedName>
</protein>
<feature type="domain" description="Histidine kinase" evidence="6">
    <location>
        <begin position="297"/>
        <end position="479"/>
    </location>
</feature>
<dbReference type="GO" id="GO:0004673">
    <property type="term" value="F:protein histidine kinase activity"/>
    <property type="evidence" value="ECO:0007669"/>
    <property type="project" value="UniProtKB-EC"/>
</dbReference>
<dbReference type="InterPro" id="IPR018490">
    <property type="entry name" value="cNMP-bd_dom_sf"/>
</dbReference>
<dbReference type="InterPro" id="IPR005467">
    <property type="entry name" value="His_kinase_dom"/>
</dbReference>
<dbReference type="Pfam" id="PF00027">
    <property type="entry name" value="cNMP_binding"/>
    <property type="match status" value="1"/>
</dbReference>
<dbReference type="STRING" id="128403.WA1_35300"/>
<gene>
    <name evidence="7" type="ORF">WA1_35300</name>
</gene>
<dbReference type="CDD" id="cd00038">
    <property type="entry name" value="CAP_ED"/>
    <property type="match status" value="1"/>
</dbReference>
<dbReference type="EC" id="2.7.13.3" evidence="2"/>
<dbReference type="InterPro" id="IPR000595">
    <property type="entry name" value="cNMP-bd_dom"/>
</dbReference>
<dbReference type="Proteomes" id="UP000076925">
    <property type="component" value="Unassembled WGS sequence"/>
</dbReference>
<dbReference type="Gene3D" id="1.10.287.130">
    <property type="match status" value="1"/>
</dbReference>
<proteinExistence type="predicted"/>